<dbReference type="STRING" id="669874.A0A1E4U324"/>
<feature type="region of interest" description="Disordered" evidence="1">
    <location>
        <begin position="131"/>
        <end position="151"/>
    </location>
</feature>
<feature type="compositionally biased region" description="Basic and acidic residues" evidence="1">
    <location>
        <begin position="138"/>
        <end position="151"/>
    </location>
</feature>
<dbReference type="Proteomes" id="UP000094236">
    <property type="component" value="Unassembled WGS sequence"/>
</dbReference>
<proteinExistence type="predicted"/>
<accession>A0A1E4U324</accession>
<gene>
    <name evidence="2" type="ORF">PACTADRAFT_48166</name>
</gene>
<name>A0A1E4U324_PACTA</name>
<reference evidence="3" key="1">
    <citation type="submission" date="2016-05" db="EMBL/GenBank/DDBJ databases">
        <title>Comparative genomics of biotechnologically important yeasts.</title>
        <authorList>
            <consortium name="DOE Joint Genome Institute"/>
            <person name="Riley R."/>
            <person name="Haridas S."/>
            <person name="Wolfe K.H."/>
            <person name="Lopes M.R."/>
            <person name="Hittinger C.T."/>
            <person name="Goker M."/>
            <person name="Salamov A."/>
            <person name="Wisecaver J."/>
            <person name="Long T.M."/>
            <person name="Aerts A.L."/>
            <person name="Barry K."/>
            <person name="Choi C."/>
            <person name="Clum A."/>
            <person name="Coughlan A.Y."/>
            <person name="Deshpande S."/>
            <person name="Douglass A.P."/>
            <person name="Hanson S.J."/>
            <person name="Klenk H.-P."/>
            <person name="Labutti K."/>
            <person name="Lapidus A."/>
            <person name="Lindquist E."/>
            <person name="Lipzen A."/>
            <person name="Meier-Kolthoff J.P."/>
            <person name="Ohm R.A."/>
            <person name="Otillar R.P."/>
            <person name="Pangilinan J."/>
            <person name="Peng Y."/>
            <person name="Rokas A."/>
            <person name="Rosa C.A."/>
            <person name="Scheuner C."/>
            <person name="Sibirny A.A."/>
            <person name="Slot J.C."/>
            <person name="Stielow J.B."/>
            <person name="Sun H."/>
            <person name="Kurtzman C.P."/>
            <person name="Blackwell M."/>
            <person name="Grigoriev I.V."/>
            <person name="Jeffries T.W."/>
        </authorList>
    </citation>
    <scope>NUCLEOTIDE SEQUENCE [LARGE SCALE GENOMIC DNA]</scope>
    <source>
        <strain evidence="3">NRRL Y-2460</strain>
    </source>
</reference>
<organism evidence="2 3">
    <name type="scientific">Pachysolen tannophilus NRRL Y-2460</name>
    <dbReference type="NCBI Taxonomy" id="669874"/>
    <lineage>
        <taxon>Eukaryota</taxon>
        <taxon>Fungi</taxon>
        <taxon>Dikarya</taxon>
        <taxon>Ascomycota</taxon>
        <taxon>Saccharomycotina</taxon>
        <taxon>Pichiomycetes</taxon>
        <taxon>Pachysolenaceae</taxon>
        <taxon>Pachysolen</taxon>
    </lineage>
</organism>
<protein>
    <submittedName>
        <fullName evidence="2">Uncharacterized protein</fullName>
    </submittedName>
</protein>
<evidence type="ECO:0000313" key="3">
    <source>
        <dbReference type="Proteomes" id="UP000094236"/>
    </source>
</evidence>
<dbReference type="EMBL" id="KV454011">
    <property type="protein sequence ID" value="ODV98392.1"/>
    <property type="molecule type" value="Genomic_DNA"/>
</dbReference>
<feature type="compositionally biased region" description="Polar residues" evidence="1">
    <location>
        <begin position="325"/>
        <end position="338"/>
    </location>
</feature>
<dbReference type="AlphaFoldDB" id="A0A1E4U324"/>
<feature type="region of interest" description="Disordered" evidence="1">
    <location>
        <begin position="289"/>
        <end position="338"/>
    </location>
</feature>
<dbReference type="OrthoDB" id="303107at2759"/>
<feature type="region of interest" description="Disordered" evidence="1">
    <location>
        <begin position="198"/>
        <end position="221"/>
    </location>
</feature>
<keyword evidence="3" id="KW-1185">Reference proteome</keyword>
<feature type="region of interest" description="Disordered" evidence="1">
    <location>
        <begin position="243"/>
        <end position="275"/>
    </location>
</feature>
<evidence type="ECO:0000256" key="1">
    <source>
        <dbReference type="SAM" id="MobiDB-lite"/>
    </source>
</evidence>
<sequence>MPILTLTSNKKSNLREEYFILPDSRLYYKELEFPKLIIPKSRKEFFKKINKSGNPPLSIDEIYNNIEPILKKFKCLATNIYEFDSFISKHSKSSQLYRSLKPHYEKVAENDLKRRRAELSRQKQIKIQNMLQHRKRSSRLEEKQKKRQEDEEIRLKEEEIMRQEAASIRAAKRMKLKENEYLSRENSLGAISREERYKRKQVDYEPEEQGITESETAGNTHVADSATADSAAADISTADLAAATEVQKSSSSTVEAEEPGANDSAIANEITNETANPVVDTVVNAVANPVEIPHTATPPPPVENQEPVIPPVQEETENKQETTQPSLPQLNTTESTTD</sequence>
<evidence type="ECO:0000313" key="2">
    <source>
        <dbReference type="EMBL" id="ODV98392.1"/>
    </source>
</evidence>